<evidence type="ECO:0000256" key="1">
    <source>
        <dbReference type="SAM" id="Phobius"/>
    </source>
</evidence>
<feature type="transmembrane region" description="Helical" evidence="1">
    <location>
        <begin position="6"/>
        <end position="25"/>
    </location>
</feature>
<reference evidence="2" key="1">
    <citation type="journal article" date="2024" name="Int. J. Syst. Evol. Microbiol.">
        <title>Turicibacter faecis sp. nov., isolated from faeces of heart failure mouse model.</title>
        <authorList>
            <person name="Imamura Y."/>
            <person name="Motooka D."/>
            <person name="Nakajima Y."/>
            <person name="Ito S."/>
            <person name="Kitakaze M."/>
            <person name="Iida T."/>
            <person name="Nakamura S."/>
        </authorList>
    </citation>
    <scope>NUCLEOTIDE SEQUENCE</scope>
    <source>
        <strain evidence="2">TC023</strain>
    </source>
</reference>
<organism evidence="2 3">
    <name type="scientific">Turicibacter faecis</name>
    <dbReference type="NCBI Taxonomy" id="2963365"/>
    <lineage>
        <taxon>Bacteria</taxon>
        <taxon>Bacillati</taxon>
        <taxon>Bacillota</taxon>
        <taxon>Erysipelotrichia</taxon>
        <taxon>Erysipelotrichales</taxon>
        <taxon>Turicibacteraceae</taxon>
        <taxon>Turicibacter</taxon>
    </lineage>
</organism>
<dbReference type="Proteomes" id="UP001432099">
    <property type="component" value="Chromosome"/>
</dbReference>
<evidence type="ECO:0008006" key="4">
    <source>
        <dbReference type="Google" id="ProtNLM"/>
    </source>
</evidence>
<evidence type="ECO:0000313" key="3">
    <source>
        <dbReference type="Proteomes" id="UP001432099"/>
    </source>
</evidence>
<accession>A0ABM8INU3</accession>
<gene>
    <name evidence="2" type="ORF">T23_15720</name>
</gene>
<proteinExistence type="predicted"/>
<keyword evidence="3" id="KW-1185">Reference proteome</keyword>
<dbReference type="RefSeq" id="WP_161831562.1">
    <property type="nucleotide sequence ID" value="NZ_AP028127.1"/>
</dbReference>
<name>A0ABM8INU3_9FIRM</name>
<keyword evidence="1" id="KW-1133">Transmembrane helix</keyword>
<evidence type="ECO:0000313" key="2">
    <source>
        <dbReference type="EMBL" id="BEH91470.1"/>
    </source>
</evidence>
<dbReference type="EMBL" id="AP028127">
    <property type="protein sequence ID" value="BEH91470.1"/>
    <property type="molecule type" value="Genomic_DNA"/>
</dbReference>
<protein>
    <recommendedName>
        <fullName evidence="4">Septation ring formation regulator EzrA</fullName>
    </recommendedName>
</protein>
<sequence length="227" mass="26529">MKKVSLFWIALGGIVAMGIYFAMTYKFPEIEVLQFYQRIDEEIISLEKKSPQTIEEILNELNKTTSQIIEIGRTYDGEEDMDELFSTFNAQYAELKAYRDDVIDAMNERLVKVKFNHINSVSSKLSKPLSTLGKQLSENQQKRIESLTLLNGEIDELMNKLESLQEMFYHSKVSETVRYFQQLNQLFSQLATTHHEYVQNVEAYYSVKAEYYEAIANKGVFDYIFKK</sequence>
<keyword evidence="1" id="KW-0472">Membrane</keyword>
<keyword evidence="1" id="KW-0812">Transmembrane</keyword>